<comment type="caution">
    <text evidence="7">The sequence shown here is derived from an EMBL/GenBank/DDBJ whole genome shotgun (WGS) entry which is preliminary data.</text>
</comment>
<dbReference type="InterPro" id="IPR013249">
    <property type="entry name" value="RNA_pol_sigma70_r4_t2"/>
</dbReference>
<keyword evidence="8" id="KW-1185">Reference proteome</keyword>
<accession>A0ABW5KLC8</accession>
<evidence type="ECO:0000256" key="4">
    <source>
        <dbReference type="ARBA" id="ARBA00023163"/>
    </source>
</evidence>
<evidence type="ECO:0000256" key="3">
    <source>
        <dbReference type="ARBA" id="ARBA00023082"/>
    </source>
</evidence>
<dbReference type="NCBIfam" id="TIGR02985">
    <property type="entry name" value="Sig70_bacteroi1"/>
    <property type="match status" value="1"/>
</dbReference>
<protein>
    <submittedName>
        <fullName evidence="7">RNA polymerase sigma factor</fullName>
    </submittedName>
</protein>
<proteinExistence type="inferred from homology"/>
<organism evidence="7 8">
    <name type="scientific">Sphingobacterium suaedae</name>
    <dbReference type="NCBI Taxonomy" id="1686402"/>
    <lineage>
        <taxon>Bacteria</taxon>
        <taxon>Pseudomonadati</taxon>
        <taxon>Bacteroidota</taxon>
        <taxon>Sphingobacteriia</taxon>
        <taxon>Sphingobacteriales</taxon>
        <taxon>Sphingobacteriaceae</taxon>
        <taxon>Sphingobacterium</taxon>
    </lineage>
</organism>
<dbReference type="RefSeq" id="WP_380906099.1">
    <property type="nucleotide sequence ID" value="NZ_JBHUEG010000019.1"/>
</dbReference>
<sequence>MLEKMADIEWEEILDAVVLKDEMAFKKIFFHFYDNLLHFSLSITKNVEVSEDIVSELMSKIWTNADKFQQVSNLKTYLFQSVKNSSLNHLSQQKIRTLYKESESPVQPPYTPEQLMLSKEFGKQLEEIIDKMPPKMKMAFTLIKDNSLSYKEAAVIMEVSTNTVDRHIQMALAHIRGLLKKINNS</sequence>
<keyword evidence="3" id="KW-0731">Sigma factor</keyword>
<dbReference type="InterPro" id="IPR014284">
    <property type="entry name" value="RNA_pol_sigma-70_dom"/>
</dbReference>
<dbReference type="InterPro" id="IPR039425">
    <property type="entry name" value="RNA_pol_sigma-70-like"/>
</dbReference>
<keyword evidence="2" id="KW-0805">Transcription regulation</keyword>
<dbReference type="PANTHER" id="PTHR43133:SF46">
    <property type="entry name" value="RNA POLYMERASE SIGMA-70 FACTOR ECF SUBFAMILY"/>
    <property type="match status" value="1"/>
</dbReference>
<evidence type="ECO:0000313" key="8">
    <source>
        <dbReference type="Proteomes" id="UP001597545"/>
    </source>
</evidence>
<feature type="domain" description="RNA polymerase sigma factor 70 region 4 type 2" evidence="6">
    <location>
        <begin position="124"/>
        <end position="175"/>
    </location>
</feature>
<dbReference type="InterPro" id="IPR036388">
    <property type="entry name" value="WH-like_DNA-bd_sf"/>
</dbReference>
<evidence type="ECO:0000256" key="1">
    <source>
        <dbReference type="ARBA" id="ARBA00010641"/>
    </source>
</evidence>
<dbReference type="PANTHER" id="PTHR43133">
    <property type="entry name" value="RNA POLYMERASE ECF-TYPE SIGMA FACTO"/>
    <property type="match status" value="1"/>
</dbReference>
<reference evidence="8" key="1">
    <citation type="journal article" date="2019" name="Int. J. Syst. Evol. Microbiol.">
        <title>The Global Catalogue of Microorganisms (GCM) 10K type strain sequencing project: providing services to taxonomists for standard genome sequencing and annotation.</title>
        <authorList>
            <consortium name="The Broad Institute Genomics Platform"/>
            <consortium name="The Broad Institute Genome Sequencing Center for Infectious Disease"/>
            <person name="Wu L."/>
            <person name="Ma J."/>
        </authorList>
    </citation>
    <scope>NUCLEOTIDE SEQUENCE [LARGE SCALE GENOMIC DNA]</scope>
    <source>
        <strain evidence="8">KCTC 42662</strain>
    </source>
</reference>
<dbReference type="InterPro" id="IPR014327">
    <property type="entry name" value="RNA_pol_sigma70_bacteroid"/>
</dbReference>
<dbReference type="Proteomes" id="UP001597545">
    <property type="component" value="Unassembled WGS sequence"/>
</dbReference>
<dbReference type="SUPFAM" id="SSF88659">
    <property type="entry name" value="Sigma3 and sigma4 domains of RNA polymerase sigma factors"/>
    <property type="match status" value="1"/>
</dbReference>
<keyword evidence="4" id="KW-0804">Transcription</keyword>
<comment type="similarity">
    <text evidence="1">Belongs to the sigma-70 factor family. ECF subfamily.</text>
</comment>
<evidence type="ECO:0000313" key="7">
    <source>
        <dbReference type="EMBL" id="MFD2549782.1"/>
    </source>
</evidence>
<evidence type="ECO:0000259" key="5">
    <source>
        <dbReference type="Pfam" id="PF04542"/>
    </source>
</evidence>
<evidence type="ECO:0000256" key="2">
    <source>
        <dbReference type="ARBA" id="ARBA00023015"/>
    </source>
</evidence>
<dbReference type="EMBL" id="JBHULR010000020">
    <property type="protein sequence ID" value="MFD2549782.1"/>
    <property type="molecule type" value="Genomic_DNA"/>
</dbReference>
<dbReference type="CDD" id="cd06171">
    <property type="entry name" value="Sigma70_r4"/>
    <property type="match status" value="1"/>
</dbReference>
<feature type="domain" description="RNA polymerase sigma-70 region 2" evidence="5">
    <location>
        <begin position="32"/>
        <end position="94"/>
    </location>
</feature>
<evidence type="ECO:0000259" key="6">
    <source>
        <dbReference type="Pfam" id="PF08281"/>
    </source>
</evidence>
<dbReference type="InterPro" id="IPR013325">
    <property type="entry name" value="RNA_pol_sigma_r2"/>
</dbReference>
<dbReference type="InterPro" id="IPR013324">
    <property type="entry name" value="RNA_pol_sigma_r3/r4-like"/>
</dbReference>
<dbReference type="SUPFAM" id="SSF88946">
    <property type="entry name" value="Sigma2 domain of RNA polymerase sigma factors"/>
    <property type="match status" value="1"/>
</dbReference>
<dbReference type="Pfam" id="PF04542">
    <property type="entry name" value="Sigma70_r2"/>
    <property type="match status" value="1"/>
</dbReference>
<dbReference type="Pfam" id="PF08281">
    <property type="entry name" value="Sigma70_r4_2"/>
    <property type="match status" value="1"/>
</dbReference>
<name>A0ABW5KLC8_9SPHI</name>
<gene>
    <name evidence="7" type="ORF">ACFSR5_19210</name>
</gene>
<dbReference type="InterPro" id="IPR007627">
    <property type="entry name" value="RNA_pol_sigma70_r2"/>
</dbReference>
<dbReference type="NCBIfam" id="TIGR02937">
    <property type="entry name" value="sigma70-ECF"/>
    <property type="match status" value="1"/>
</dbReference>
<dbReference type="Gene3D" id="1.10.1740.10">
    <property type="match status" value="1"/>
</dbReference>
<dbReference type="Gene3D" id="1.10.10.10">
    <property type="entry name" value="Winged helix-like DNA-binding domain superfamily/Winged helix DNA-binding domain"/>
    <property type="match status" value="1"/>
</dbReference>